<reference evidence="1" key="1">
    <citation type="submission" date="2022-09" db="EMBL/GenBank/DDBJ databases">
        <title>Haloadaptaus new haloarchaeum isolated from saline soil.</title>
        <authorList>
            <person name="Duran-Viseras A."/>
            <person name="Sanchez-Porro C."/>
            <person name="Ventosa A."/>
        </authorList>
    </citation>
    <scope>NUCLEOTIDE SEQUENCE</scope>
    <source>
        <strain evidence="1">F3-133</strain>
    </source>
</reference>
<comment type="caution">
    <text evidence="1">The sequence shown here is derived from an EMBL/GenBank/DDBJ whole genome shotgun (WGS) entry which is preliminary data.</text>
</comment>
<dbReference type="InterPro" id="IPR055541">
    <property type="entry name" value="DUF7117"/>
</dbReference>
<keyword evidence="2" id="KW-1185">Reference proteome</keyword>
<proteinExistence type="predicted"/>
<dbReference type="Pfam" id="PF23430">
    <property type="entry name" value="DUF7117"/>
    <property type="match status" value="1"/>
</dbReference>
<dbReference type="AlphaFoldDB" id="A0A9Q4GH04"/>
<evidence type="ECO:0008006" key="3">
    <source>
        <dbReference type="Google" id="ProtNLM"/>
    </source>
</evidence>
<dbReference type="EMBL" id="RKLV01000007">
    <property type="protein sequence ID" value="MCX2819292.1"/>
    <property type="molecule type" value="Genomic_DNA"/>
</dbReference>
<protein>
    <recommendedName>
        <fullName evidence="3">TFIIB-type zinc ribbon-containing protein</fullName>
    </recommendedName>
</protein>
<organism evidence="1 2">
    <name type="scientific">Halorutilus salinus</name>
    <dbReference type="NCBI Taxonomy" id="2487751"/>
    <lineage>
        <taxon>Archaea</taxon>
        <taxon>Methanobacteriati</taxon>
        <taxon>Methanobacteriota</taxon>
        <taxon>Stenosarchaea group</taxon>
        <taxon>Halobacteria</taxon>
        <taxon>Halorutilales</taxon>
        <taxon>Halorutilaceae</taxon>
        <taxon>Halorutilus</taxon>
    </lineage>
</organism>
<evidence type="ECO:0000313" key="2">
    <source>
        <dbReference type="Proteomes" id="UP001149411"/>
    </source>
</evidence>
<evidence type="ECO:0000313" key="1">
    <source>
        <dbReference type="EMBL" id="MCX2819292.1"/>
    </source>
</evidence>
<dbReference type="Proteomes" id="UP001149411">
    <property type="component" value="Unassembled WGS sequence"/>
</dbReference>
<gene>
    <name evidence="1" type="ORF">EGH25_07995</name>
</gene>
<sequence>MEIRGERECLDCGETWSYFETREPACPECGSLRSRAVEDADEDTAGAVETADLLTRFGTDFDAALEEVEERCREYTSRAGFVEGGELLPPSPVYVMACEVKHVSAEFVGEREPTDEEREYVVALVEGVGKGEPPGTDERPETLESAHRRAVAETVEEYAVELSRYSRTVGETDARVEEARDLAKRTQATDGDADDAVEGLRLLRDVYDDLTASEA</sequence>
<name>A0A9Q4GH04_9EURY</name>
<accession>A0A9Q4GH04</accession>
<dbReference type="RefSeq" id="WP_266087436.1">
    <property type="nucleotide sequence ID" value="NZ_RKLV01000007.1"/>
</dbReference>